<feature type="region of interest" description="Disordered" evidence="1">
    <location>
        <begin position="1"/>
        <end position="76"/>
    </location>
</feature>
<evidence type="ECO:0000256" key="1">
    <source>
        <dbReference type="SAM" id="MobiDB-lite"/>
    </source>
</evidence>
<name>A0A2S2C7X6_9NOCA</name>
<evidence type="ECO:0000313" key="3">
    <source>
        <dbReference type="Proteomes" id="UP000245711"/>
    </source>
</evidence>
<keyword evidence="2" id="KW-0614">Plasmid</keyword>
<dbReference type="AlphaFoldDB" id="A0A2S2C7X6"/>
<dbReference type="Proteomes" id="UP000245711">
    <property type="component" value="Plasmid pRB29"/>
</dbReference>
<organism evidence="2 3">
    <name type="scientific">Rhodococcus oxybenzonivorans</name>
    <dbReference type="NCBI Taxonomy" id="1990687"/>
    <lineage>
        <taxon>Bacteria</taxon>
        <taxon>Bacillati</taxon>
        <taxon>Actinomycetota</taxon>
        <taxon>Actinomycetes</taxon>
        <taxon>Mycobacteriales</taxon>
        <taxon>Nocardiaceae</taxon>
        <taxon>Rhodococcus</taxon>
    </lineage>
</organism>
<dbReference type="KEGG" id="roz:CBI38_36670"/>
<feature type="compositionally biased region" description="Basic and acidic residues" evidence="1">
    <location>
        <begin position="63"/>
        <end position="76"/>
    </location>
</feature>
<proteinExistence type="predicted"/>
<accession>A0A2S2C7X6</accession>
<geneLocation type="plasmid" evidence="3">
    <name>prb29</name>
</geneLocation>
<feature type="compositionally biased region" description="Basic residues" evidence="1">
    <location>
        <begin position="30"/>
        <end position="41"/>
    </location>
</feature>
<sequence length="76" mass="8202">MTAAGVDSEAVGARMSADLDQVPSRGAVRAPKKAPVPRKGKPWQSHTKRNEGAIRFGVTKPGRTLDKRKTEGHPTR</sequence>
<protein>
    <submittedName>
        <fullName evidence="2">Uncharacterized protein</fullName>
    </submittedName>
</protein>
<gene>
    <name evidence="2" type="ORF">CBI38_36670</name>
</gene>
<dbReference type="EMBL" id="CP021356">
    <property type="protein sequence ID" value="AWK76913.1"/>
    <property type="molecule type" value="Genomic_DNA"/>
</dbReference>
<reference evidence="2 3" key="1">
    <citation type="submission" date="2017-05" db="EMBL/GenBank/DDBJ databases">
        <title>Isolation of Rhodococcus sp. S2-17 biodegrading of BP-3.</title>
        <authorList>
            <person name="Lee Y."/>
            <person name="Kim K.H."/>
            <person name="Chun B.H."/>
            <person name="Jung H.S."/>
            <person name="Jeon C.O."/>
        </authorList>
    </citation>
    <scope>NUCLEOTIDE SEQUENCE [LARGE SCALE GENOMIC DNA]</scope>
    <source>
        <strain evidence="2 3">S2-17</strain>
        <plasmid evidence="3">prb29</plasmid>
    </source>
</reference>
<keyword evidence="3" id="KW-1185">Reference proteome</keyword>
<evidence type="ECO:0000313" key="2">
    <source>
        <dbReference type="EMBL" id="AWK76913.1"/>
    </source>
</evidence>